<proteinExistence type="predicted"/>
<protein>
    <submittedName>
        <fullName evidence="1">Uncharacterized protein</fullName>
    </submittedName>
</protein>
<name>D4KC24_9FIRM</name>
<dbReference type="EMBL" id="FP929046">
    <property type="protein sequence ID" value="CBL02387.1"/>
    <property type="molecule type" value="Genomic_DNA"/>
</dbReference>
<organism evidence="1 2">
    <name type="scientific">Faecalibacterium prausnitzii SL3/3</name>
    <dbReference type="NCBI Taxonomy" id="657322"/>
    <lineage>
        <taxon>Bacteria</taxon>
        <taxon>Bacillati</taxon>
        <taxon>Bacillota</taxon>
        <taxon>Clostridia</taxon>
        <taxon>Eubacteriales</taxon>
        <taxon>Oscillospiraceae</taxon>
        <taxon>Faecalibacterium</taxon>
    </lineage>
</organism>
<dbReference type="KEGG" id="fpa:FPR_21950"/>
<dbReference type="AlphaFoldDB" id="D4KC24"/>
<reference evidence="1 2" key="2">
    <citation type="submission" date="2010-03" db="EMBL/GenBank/DDBJ databases">
        <authorList>
            <person name="Pajon A."/>
        </authorList>
    </citation>
    <scope>NUCLEOTIDE SEQUENCE [LARGE SCALE GENOMIC DNA]</scope>
    <source>
        <strain evidence="1 2">SL3/3</strain>
    </source>
</reference>
<reference evidence="1 2" key="1">
    <citation type="submission" date="2010-03" db="EMBL/GenBank/DDBJ databases">
        <title>The genome sequence of Faecalibacterium prausnitzii SL3/3.</title>
        <authorList>
            <consortium name="metaHIT consortium -- http://www.metahit.eu/"/>
            <person name="Pajon A."/>
            <person name="Turner K."/>
            <person name="Parkhill J."/>
            <person name="Duncan S."/>
            <person name="Flint H."/>
        </authorList>
    </citation>
    <scope>NUCLEOTIDE SEQUENCE [LARGE SCALE GENOMIC DNA]</scope>
    <source>
        <strain evidence="1 2">SL3/3</strain>
    </source>
</reference>
<dbReference type="HOGENOM" id="CLU_1692874_0_0_9"/>
<evidence type="ECO:0000313" key="2">
    <source>
        <dbReference type="Proteomes" id="UP000007059"/>
    </source>
</evidence>
<gene>
    <name evidence="1" type="ORF">FPR_21950</name>
</gene>
<accession>D4KC24</accession>
<evidence type="ECO:0000313" key="1">
    <source>
        <dbReference type="EMBL" id="CBL02387.1"/>
    </source>
</evidence>
<sequence length="155" mass="16578">MSKLSLLEIAQSQLDKTPVIDGQLIVCLDTGNAYRDTATTHVKIGSDLEVVSDLPLAPLAEKIYYLKPDKLYAYLGGNWTLLNDNNFSLGANKSALNGKAKITLDGAKQSSVSIKGTGITTVMTDENGELVVNTGDPSLYIEALTNSDIDKILST</sequence>
<dbReference type="Proteomes" id="UP000007059">
    <property type="component" value="Chromosome"/>
</dbReference>